<feature type="region of interest" description="Disordered" evidence="1">
    <location>
        <begin position="160"/>
        <end position="182"/>
    </location>
</feature>
<sequence>MLKILSSFLAGIAFVAILAWQFAGQLMIQAYPSPYGVEETAARIQHNIKEAGWSLSGLRSPSNTIRHLGATVPNVLLVEACNPDYSKPLLKNDGTRILSILMPCTITVYEGGDGKTYIGLLNSGLMGKLFGPLVSEVMGKVAADQQKFITFDPSKPAPALIRKSPGGSGGSGQGGIKDLGGC</sequence>
<dbReference type="Gene3D" id="3.30.310.70">
    <property type="entry name" value="TT1751-like domain"/>
    <property type="match status" value="1"/>
</dbReference>
<proteinExistence type="predicted"/>
<dbReference type="RefSeq" id="WP_132938999.1">
    <property type="nucleotide sequence ID" value="NZ_CP119676.1"/>
</dbReference>
<dbReference type="Proteomes" id="UP000295304">
    <property type="component" value="Unassembled WGS sequence"/>
</dbReference>
<dbReference type="PANTHER" id="PTHR38342">
    <property type="entry name" value="SLR5037 PROTEIN"/>
    <property type="match status" value="1"/>
</dbReference>
<reference evidence="3 4" key="1">
    <citation type="submission" date="2019-03" db="EMBL/GenBank/DDBJ databases">
        <title>Genomic Encyclopedia of Type Strains, Phase IV (KMG-IV): sequencing the most valuable type-strain genomes for metagenomic binning, comparative biology and taxonomic classification.</title>
        <authorList>
            <person name="Goeker M."/>
        </authorList>
    </citation>
    <scope>NUCLEOTIDE SEQUENCE [LARGE SCALE GENOMIC DNA]</scope>
    <source>
        <strain evidence="3 4">DSM 101688</strain>
    </source>
</reference>
<gene>
    <name evidence="3" type="ORF">EDD55_10596</name>
</gene>
<dbReference type="SUPFAM" id="SSF103247">
    <property type="entry name" value="TT1751-like"/>
    <property type="match status" value="1"/>
</dbReference>
<protein>
    <submittedName>
        <fullName evidence="3">Uncharacterized protein (DUF302 family)</fullName>
    </submittedName>
</protein>
<dbReference type="OrthoDB" id="14730at2"/>
<feature type="domain" description="DUF302" evidence="2">
    <location>
        <begin position="64"/>
        <end position="121"/>
    </location>
</feature>
<dbReference type="InterPro" id="IPR005180">
    <property type="entry name" value="DUF302"/>
</dbReference>
<evidence type="ECO:0000313" key="4">
    <source>
        <dbReference type="Proteomes" id="UP000295304"/>
    </source>
</evidence>
<keyword evidence="4" id="KW-1185">Reference proteome</keyword>
<dbReference type="EMBL" id="SLZW01000005">
    <property type="protein sequence ID" value="TCS62550.1"/>
    <property type="molecule type" value="Genomic_DNA"/>
</dbReference>
<dbReference type="Pfam" id="PF03625">
    <property type="entry name" value="DUF302"/>
    <property type="match status" value="1"/>
</dbReference>
<feature type="compositionally biased region" description="Gly residues" evidence="1">
    <location>
        <begin position="166"/>
        <end position="182"/>
    </location>
</feature>
<dbReference type="AlphaFoldDB" id="A0A4R3JCY8"/>
<comment type="caution">
    <text evidence="3">The sequence shown here is derived from an EMBL/GenBank/DDBJ whole genome shotgun (WGS) entry which is preliminary data.</text>
</comment>
<dbReference type="InterPro" id="IPR035923">
    <property type="entry name" value="TT1751-like_sf"/>
</dbReference>
<evidence type="ECO:0000259" key="2">
    <source>
        <dbReference type="Pfam" id="PF03625"/>
    </source>
</evidence>
<dbReference type="CDD" id="cd14797">
    <property type="entry name" value="DUF302"/>
    <property type="match status" value="1"/>
</dbReference>
<name>A0A4R3JCY8_9PROT</name>
<evidence type="ECO:0000313" key="3">
    <source>
        <dbReference type="EMBL" id="TCS62550.1"/>
    </source>
</evidence>
<evidence type="ECO:0000256" key="1">
    <source>
        <dbReference type="SAM" id="MobiDB-lite"/>
    </source>
</evidence>
<dbReference type="PANTHER" id="PTHR38342:SF2">
    <property type="entry name" value="INNER MEMBRANE OR EXPORTED"/>
    <property type="match status" value="1"/>
</dbReference>
<accession>A0A4R3JCY8</accession>
<organism evidence="3 4">
    <name type="scientific">Varunaivibrio sulfuroxidans</name>
    <dbReference type="NCBI Taxonomy" id="1773489"/>
    <lineage>
        <taxon>Bacteria</taxon>
        <taxon>Pseudomonadati</taxon>
        <taxon>Pseudomonadota</taxon>
        <taxon>Alphaproteobacteria</taxon>
        <taxon>Rhodospirillales</taxon>
        <taxon>Magnetovibrionaceae</taxon>
        <taxon>Varunaivibrio</taxon>
    </lineage>
</organism>